<evidence type="ECO:0008006" key="6">
    <source>
        <dbReference type="Google" id="ProtNLM"/>
    </source>
</evidence>
<dbReference type="Pfam" id="PF01408">
    <property type="entry name" value="GFO_IDH_MocA"/>
    <property type="match status" value="1"/>
</dbReference>
<dbReference type="Pfam" id="PF22725">
    <property type="entry name" value="GFO_IDH_MocA_C3"/>
    <property type="match status" value="1"/>
</dbReference>
<dbReference type="Gene3D" id="3.40.50.720">
    <property type="entry name" value="NAD(P)-binding Rossmann-like Domain"/>
    <property type="match status" value="1"/>
</dbReference>
<dbReference type="SUPFAM" id="SSF51735">
    <property type="entry name" value="NAD(P)-binding Rossmann-fold domains"/>
    <property type="match status" value="1"/>
</dbReference>
<reference evidence="4 5" key="1">
    <citation type="journal article" date="2024" name="Nat. Commun.">
        <title>Phylogenomics reveals the evolutionary origins of lichenization in chlorophyte algae.</title>
        <authorList>
            <person name="Puginier C."/>
            <person name="Libourel C."/>
            <person name="Otte J."/>
            <person name="Skaloud P."/>
            <person name="Haon M."/>
            <person name="Grisel S."/>
            <person name="Petersen M."/>
            <person name="Berrin J.G."/>
            <person name="Delaux P.M."/>
            <person name="Dal Grande F."/>
            <person name="Keller J."/>
        </authorList>
    </citation>
    <scope>NUCLEOTIDE SEQUENCE [LARGE SCALE GENOMIC DNA]</scope>
    <source>
        <strain evidence="4 5">SAG 2145</strain>
    </source>
</reference>
<accession>A0AAW1S728</accession>
<dbReference type="EMBL" id="JALJOS010000003">
    <property type="protein sequence ID" value="KAK9841271.1"/>
    <property type="molecule type" value="Genomic_DNA"/>
</dbReference>
<dbReference type="InterPro" id="IPR036291">
    <property type="entry name" value="NAD(P)-bd_dom_sf"/>
</dbReference>
<dbReference type="AlphaFoldDB" id="A0AAW1S728"/>
<evidence type="ECO:0000259" key="3">
    <source>
        <dbReference type="Pfam" id="PF22725"/>
    </source>
</evidence>
<comment type="caution">
    <text evidence="4">The sequence shown here is derived from an EMBL/GenBank/DDBJ whole genome shotgun (WGS) entry which is preliminary data.</text>
</comment>
<dbReference type="Proteomes" id="UP001438707">
    <property type="component" value="Unassembled WGS sequence"/>
</dbReference>
<name>A0AAW1S728_9CHLO</name>
<gene>
    <name evidence="4" type="ORF">WJX74_002971</name>
</gene>
<evidence type="ECO:0000256" key="1">
    <source>
        <dbReference type="ARBA" id="ARBA00010928"/>
    </source>
</evidence>
<proteinExistence type="inferred from homology"/>
<feature type="domain" description="GFO/IDH/MocA-like oxidoreductase" evidence="3">
    <location>
        <begin position="145"/>
        <end position="264"/>
    </location>
</feature>
<evidence type="ECO:0000313" key="4">
    <source>
        <dbReference type="EMBL" id="KAK9841271.1"/>
    </source>
</evidence>
<dbReference type="SUPFAM" id="SSF55347">
    <property type="entry name" value="Glyceraldehyde-3-phosphate dehydrogenase-like, C-terminal domain"/>
    <property type="match status" value="1"/>
</dbReference>
<evidence type="ECO:0000259" key="2">
    <source>
        <dbReference type="Pfam" id="PF01408"/>
    </source>
</evidence>
<feature type="domain" description="Gfo/Idh/MocA-like oxidoreductase N-terminal" evidence="2">
    <location>
        <begin position="11"/>
        <end position="130"/>
    </location>
</feature>
<protein>
    <recommendedName>
        <fullName evidence="6">Gfo/Idh/MocA-like oxidoreductase N-terminal domain-containing protein</fullName>
    </recommendedName>
</protein>
<sequence length="363" mass="40014">MDDDQSDRLLGVGILGAAVIAKKVVRGIKVSTAPLEVVAVGSRSIEKAEAFIQETGITTEAKPYGSYQEVLDDERVDIIYMPLPSSMHLEWVKKAAAQKKHVVCEKPLARTSKEADQMIAACQKAGVQFMDGTMWMHNPRTTAMMAKLQDENVMGKLRTVISTFSALGNEEFFAKDIRVQSDLDPLGALGDLGWYCVRACLWAFDFAPPLSVTAHPGSIRNEQKVLMHVGATILFDENRRAVLNCGFDEALNQVVQVSGTTGLLRMYDFVIPREEDSAEFRVTLNPGFADGDTAVVGPTDRHSVKLDRPQESYMWETFARCVEQIKDGRSPAPSWPAMAALTQRIVSAIDESDQAGCKTIQLR</sequence>
<dbReference type="Gene3D" id="3.30.360.10">
    <property type="entry name" value="Dihydrodipicolinate Reductase, domain 2"/>
    <property type="match status" value="1"/>
</dbReference>
<dbReference type="PANTHER" id="PTHR46368:SF4">
    <property type="entry name" value="OS10G0403700 PROTEIN"/>
    <property type="match status" value="1"/>
</dbReference>
<dbReference type="GO" id="GO:0000166">
    <property type="term" value="F:nucleotide binding"/>
    <property type="evidence" value="ECO:0007669"/>
    <property type="project" value="InterPro"/>
</dbReference>
<comment type="similarity">
    <text evidence="1">Belongs to the Gfo/Idh/MocA family.</text>
</comment>
<dbReference type="PANTHER" id="PTHR46368">
    <property type="match status" value="1"/>
</dbReference>
<dbReference type="InterPro" id="IPR055170">
    <property type="entry name" value="GFO_IDH_MocA-like_dom"/>
</dbReference>
<keyword evidence="5" id="KW-1185">Reference proteome</keyword>
<dbReference type="InterPro" id="IPR000683">
    <property type="entry name" value="Gfo/Idh/MocA-like_OxRdtase_N"/>
</dbReference>
<evidence type="ECO:0000313" key="5">
    <source>
        <dbReference type="Proteomes" id="UP001438707"/>
    </source>
</evidence>
<organism evidence="4 5">
    <name type="scientific">Apatococcus lobatus</name>
    <dbReference type="NCBI Taxonomy" id="904363"/>
    <lineage>
        <taxon>Eukaryota</taxon>
        <taxon>Viridiplantae</taxon>
        <taxon>Chlorophyta</taxon>
        <taxon>core chlorophytes</taxon>
        <taxon>Trebouxiophyceae</taxon>
        <taxon>Chlorellales</taxon>
        <taxon>Chlorellaceae</taxon>
        <taxon>Apatococcus</taxon>
    </lineage>
</organism>